<proteinExistence type="predicted"/>
<feature type="region of interest" description="Disordered" evidence="1">
    <location>
        <begin position="107"/>
        <end position="129"/>
    </location>
</feature>
<feature type="region of interest" description="Disordered" evidence="1">
    <location>
        <begin position="1"/>
        <end position="94"/>
    </location>
</feature>
<evidence type="ECO:0000313" key="3">
    <source>
        <dbReference type="Proteomes" id="UP000054270"/>
    </source>
</evidence>
<reference evidence="3" key="1">
    <citation type="submission" date="2014-04" db="EMBL/GenBank/DDBJ databases">
        <title>Evolutionary Origins and Diversification of the Mycorrhizal Mutualists.</title>
        <authorList>
            <consortium name="DOE Joint Genome Institute"/>
            <consortium name="Mycorrhizal Genomics Consortium"/>
            <person name="Kohler A."/>
            <person name="Kuo A."/>
            <person name="Nagy L.G."/>
            <person name="Floudas D."/>
            <person name="Copeland A."/>
            <person name="Barry K.W."/>
            <person name="Cichocki N."/>
            <person name="Veneault-Fourrey C."/>
            <person name="LaButti K."/>
            <person name="Lindquist E.A."/>
            <person name="Lipzen A."/>
            <person name="Lundell T."/>
            <person name="Morin E."/>
            <person name="Murat C."/>
            <person name="Riley R."/>
            <person name="Ohm R."/>
            <person name="Sun H."/>
            <person name="Tunlid A."/>
            <person name="Henrissat B."/>
            <person name="Grigoriev I.V."/>
            <person name="Hibbett D.S."/>
            <person name="Martin F."/>
        </authorList>
    </citation>
    <scope>NUCLEOTIDE SEQUENCE [LARGE SCALE GENOMIC DNA]</scope>
    <source>
        <strain evidence="3">FD-334 SS-4</strain>
    </source>
</reference>
<dbReference type="AlphaFoldDB" id="A0A0D2LZN0"/>
<feature type="compositionally biased region" description="Basic and acidic residues" evidence="1">
    <location>
        <begin position="179"/>
        <end position="192"/>
    </location>
</feature>
<feature type="compositionally biased region" description="Basic residues" evidence="1">
    <location>
        <begin position="34"/>
        <end position="48"/>
    </location>
</feature>
<organism evidence="2 3">
    <name type="scientific">Hypholoma sublateritium (strain FD-334 SS-4)</name>
    <dbReference type="NCBI Taxonomy" id="945553"/>
    <lineage>
        <taxon>Eukaryota</taxon>
        <taxon>Fungi</taxon>
        <taxon>Dikarya</taxon>
        <taxon>Basidiomycota</taxon>
        <taxon>Agaricomycotina</taxon>
        <taxon>Agaricomycetes</taxon>
        <taxon>Agaricomycetidae</taxon>
        <taxon>Agaricales</taxon>
        <taxon>Agaricineae</taxon>
        <taxon>Strophariaceae</taxon>
        <taxon>Hypholoma</taxon>
    </lineage>
</organism>
<keyword evidence="3" id="KW-1185">Reference proteome</keyword>
<name>A0A0D2LZN0_HYPSF</name>
<protein>
    <submittedName>
        <fullName evidence="2">Uncharacterized protein</fullName>
    </submittedName>
</protein>
<evidence type="ECO:0000313" key="2">
    <source>
        <dbReference type="EMBL" id="KJA16378.1"/>
    </source>
</evidence>
<dbReference type="Proteomes" id="UP000054270">
    <property type="component" value="Unassembled WGS sequence"/>
</dbReference>
<evidence type="ECO:0000256" key="1">
    <source>
        <dbReference type="SAM" id="MobiDB-lite"/>
    </source>
</evidence>
<gene>
    <name evidence="2" type="ORF">HYPSUDRAFT_207083</name>
</gene>
<accession>A0A0D2LZN0</accession>
<dbReference type="EMBL" id="KN817622">
    <property type="protein sequence ID" value="KJA16378.1"/>
    <property type="molecule type" value="Genomic_DNA"/>
</dbReference>
<feature type="region of interest" description="Disordered" evidence="1">
    <location>
        <begin position="158"/>
        <end position="245"/>
    </location>
</feature>
<sequence>MRGAPRLIRAASAQPHAHHRAPTSAPAPRGARITARKPLRPRRVHRERARISTTRIPHTRAGAVPGPPSAPQIAGYDKQGRAASPRVRGAPTHHATYERAPARIVPSRAGARHTQNRRPPGPPGAARAYSDGGCISAAAWTDGAAIADSERDEVVDGLRCRTPRPGGSAASPPQNAVYEDAHPPASPREKALRKTRAGAVHAARDTPGGDVLSPTERLPTAHARAPASPRTRVPHSHIRAGDARRSYNRAHVAPARHWRVHRERAHHVCAPPRGSPRASRPLAPALVTLKTNRRACARHPGPLARRVHIRVAAAYPPRGVDRWSSEREYASRALSARVRHRAKLWMGCVAACTPRPGGSAASPPQNAVYEEYVPALHCPACRTI</sequence>